<feature type="transmembrane region" description="Helical" evidence="6">
    <location>
        <begin position="373"/>
        <end position="395"/>
    </location>
</feature>
<evidence type="ECO:0000256" key="5">
    <source>
        <dbReference type="SAM" id="MobiDB-lite"/>
    </source>
</evidence>
<evidence type="ECO:0000313" key="9">
    <source>
        <dbReference type="Proteomes" id="UP000466307"/>
    </source>
</evidence>
<comment type="subcellular location">
    <subcellularLocation>
        <location evidence="1">Membrane</location>
        <topology evidence="1">Multi-pass membrane protein</topology>
    </subcellularLocation>
</comment>
<feature type="transmembrane region" description="Helical" evidence="6">
    <location>
        <begin position="130"/>
        <end position="150"/>
    </location>
</feature>
<evidence type="ECO:0000256" key="6">
    <source>
        <dbReference type="SAM" id="Phobius"/>
    </source>
</evidence>
<feature type="region of interest" description="Disordered" evidence="5">
    <location>
        <begin position="213"/>
        <end position="234"/>
    </location>
</feature>
<feature type="transmembrane region" description="Helical" evidence="6">
    <location>
        <begin position="103"/>
        <end position="124"/>
    </location>
</feature>
<keyword evidence="3 6" id="KW-1133">Transmembrane helix</keyword>
<keyword evidence="4 6" id="KW-0472">Membrane</keyword>
<protein>
    <submittedName>
        <fullName evidence="8">FUSC family protein</fullName>
    </submittedName>
</protein>
<feature type="transmembrane region" description="Helical" evidence="6">
    <location>
        <begin position="326"/>
        <end position="353"/>
    </location>
</feature>
<dbReference type="Proteomes" id="UP000466307">
    <property type="component" value="Unassembled WGS sequence"/>
</dbReference>
<dbReference type="EMBL" id="JAADZU010000014">
    <property type="protein sequence ID" value="NDK89264.1"/>
    <property type="molecule type" value="Genomic_DNA"/>
</dbReference>
<gene>
    <name evidence="8" type="ORF">GYA93_06655</name>
</gene>
<comment type="caution">
    <text evidence="8">The sequence shown here is derived from an EMBL/GenBank/DDBJ whole genome shotgun (WGS) entry which is preliminary data.</text>
</comment>
<feature type="transmembrane region" description="Helical" evidence="6">
    <location>
        <begin position="58"/>
        <end position="91"/>
    </location>
</feature>
<feature type="region of interest" description="Disordered" evidence="5">
    <location>
        <begin position="471"/>
        <end position="504"/>
    </location>
</feature>
<feature type="region of interest" description="Disordered" evidence="5">
    <location>
        <begin position="1"/>
        <end position="33"/>
    </location>
</feature>
<feature type="compositionally biased region" description="Basic and acidic residues" evidence="5">
    <location>
        <begin position="22"/>
        <end position="33"/>
    </location>
</feature>
<evidence type="ECO:0000256" key="4">
    <source>
        <dbReference type="ARBA" id="ARBA00023136"/>
    </source>
</evidence>
<feature type="transmembrane region" description="Helical" evidence="6">
    <location>
        <begin position="253"/>
        <end position="273"/>
    </location>
</feature>
<sequence>MTADPVPAAEHTPTADPTQLPDRPDPTVHEGFPHRPSVRTILFGVAGARSRIGGALRALIAVALPGLVGLAVSGGVGAAVSTLGAFAVVYGERRLHRVRWQVVCGYGVVLVGCATAGALVGHGMRSWPTTLGWIVLCALMIAIAVGAAVWVDLLREPAPGSFLLVLCAELAGVLVAHSTASVGAVIGWTAAGAGSALLVTLCAALPDVWRSRTGRADTDSPGITSTPDPERTDTPTVAERLRWGHRSVRTRTLALRLGLACVIAGGAAIAVGLPRPDWAVITAAMILHQGPDRLLGSWRGVHRLVGTVLGVLVLAALAVPLQIPAVLIIAVAVLMAVTEVFLVVNYSIAMIVITPLAMILGELAPPASLGPTLFARILETVVGVTVAVTVLWVVLPRAHRSILADANARVAASITDAATEPDSLPHHRRLDHALRTGAAALRHAAHCEPEWARRRWPAHHGLHTSGRELLADRERAATAAPMPAPPIRPRPGAPQDGSEAGPTG</sequence>
<dbReference type="GO" id="GO:0016020">
    <property type="term" value="C:membrane"/>
    <property type="evidence" value="ECO:0007669"/>
    <property type="project" value="UniProtKB-SubCell"/>
</dbReference>
<dbReference type="AlphaFoldDB" id="A0A7K3LLZ2"/>
<evidence type="ECO:0000259" key="7">
    <source>
        <dbReference type="Pfam" id="PF13515"/>
    </source>
</evidence>
<feature type="transmembrane region" description="Helical" evidence="6">
    <location>
        <begin position="162"/>
        <end position="180"/>
    </location>
</feature>
<accession>A0A7K3LLZ2</accession>
<proteinExistence type="predicted"/>
<feature type="domain" description="Integral membrane bound transporter" evidence="7">
    <location>
        <begin position="266"/>
        <end position="390"/>
    </location>
</feature>
<feature type="compositionally biased region" description="Pro residues" evidence="5">
    <location>
        <begin position="482"/>
        <end position="492"/>
    </location>
</feature>
<name>A0A7K3LLZ2_9ACTN</name>
<evidence type="ECO:0000256" key="1">
    <source>
        <dbReference type="ARBA" id="ARBA00004141"/>
    </source>
</evidence>
<evidence type="ECO:0000313" key="8">
    <source>
        <dbReference type="EMBL" id="NDK89264.1"/>
    </source>
</evidence>
<organism evidence="8 9">
    <name type="scientific">Gordonia desulfuricans</name>
    <dbReference type="NCBI Taxonomy" id="89051"/>
    <lineage>
        <taxon>Bacteria</taxon>
        <taxon>Bacillati</taxon>
        <taxon>Actinomycetota</taxon>
        <taxon>Actinomycetes</taxon>
        <taxon>Mycobacteriales</taxon>
        <taxon>Gordoniaceae</taxon>
        <taxon>Gordonia</taxon>
    </lineage>
</organism>
<feature type="transmembrane region" description="Helical" evidence="6">
    <location>
        <begin position="186"/>
        <end position="205"/>
    </location>
</feature>
<keyword evidence="9" id="KW-1185">Reference proteome</keyword>
<dbReference type="Pfam" id="PF13515">
    <property type="entry name" value="FUSC_2"/>
    <property type="match status" value="1"/>
</dbReference>
<dbReference type="InterPro" id="IPR049453">
    <property type="entry name" value="Memb_transporter_dom"/>
</dbReference>
<evidence type="ECO:0000256" key="2">
    <source>
        <dbReference type="ARBA" id="ARBA00022692"/>
    </source>
</evidence>
<evidence type="ECO:0000256" key="3">
    <source>
        <dbReference type="ARBA" id="ARBA00022989"/>
    </source>
</evidence>
<reference evidence="8 9" key="1">
    <citation type="submission" date="2020-01" db="EMBL/GenBank/DDBJ databases">
        <title>Investigation of new actinobacteria for the biodesulphurisation of diesel fuel.</title>
        <authorList>
            <person name="Athi Narayanan S.M."/>
        </authorList>
    </citation>
    <scope>NUCLEOTIDE SEQUENCE [LARGE SCALE GENOMIC DNA]</scope>
    <source>
        <strain evidence="8 9">213E</strain>
    </source>
</reference>
<keyword evidence="2 6" id="KW-0812">Transmembrane</keyword>
<dbReference type="RefSeq" id="WP_059036801.1">
    <property type="nucleotide sequence ID" value="NZ_JAADZU010000014.1"/>
</dbReference>